<organism evidence="1">
    <name type="scientific">marine sediment metagenome</name>
    <dbReference type="NCBI Taxonomy" id="412755"/>
    <lineage>
        <taxon>unclassified sequences</taxon>
        <taxon>metagenomes</taxon>
        <taxon>ecological metagenomes</taxon>
    </lineage>
</organism>
<name>A0A0F9CAD8_9ZZZZ</name>
<dbReference type="Gene3D" id="3.30.420.240">
    <property type="match status" value="1"/>
</dbReference>
<accession>A0A0F9CAD8</accession>
<dbReference type="EMBL" id="LAZR01045257">
    <property type="protein sequence ID" value="KKK99309.1"/>
    <property type="molecule type" value="Genomic_DNA"/>
</dbReference>
<dbReference type="AlphaFoldDB" id="A0A0F9CAD8"/>
<reference evidence="1" key="1">
    <citation type="journal article" date="2015" name="Nature">
        <title>Complex archaea that bridge the gap between prokaryotes and eukaryotes.</title>
        <authorList>
            <person name="Spang A."/>
            <person name="Saw J.H."/>
            <person name="Jorgensen S.L."/>
            <person name="Zaremba-Niedzwiedzka K."/>
            <person name="Martijn J."/>
            <person name="Lind A.E."/>
            <person name="van Eijk R."/>
            <person name="Schleper C."/>
            <person name="Guy L."/>
            <person name="Ettema T.J."/>
        </authorList>
    </citation>
    <scope>NUCLEOTIDE SEQUENCE</scope>
</reference>
<proteinExistence type="predicted"/>
<feature type="non-terminal residue" evidence="1">
    <location>
        <position position="1"/>
    </location>
</feature>
<evidence type="ECO:0008006" key="2">
    <source>
        <dbReference type="Google" id="ProtNLM"/>
    </source>
</evidence>
<gene>
    <name evidence="1" type="ORF">LCGC14_2634050</name>
</gene>
<sequence length="314" mass="35368">KLFIGSTVDKSKPDSEFKGLFKNGKVYCFDPTINLFVPEPDGKWGTGNNGFVSLFIPYNVRPGRDKAWYEEQVRLNETTPWVVEANYPQTLEEALSPQSATSCFKKEVLDDLWANKIENPEMRQDCIYIIHPPRVGVSYGAMIDVGEGIGLDYSCLIIIGKSGLSSEVCAIIYTNTLGTDSFAYESDKLCKDYHSPLLVVDNIGVGRAVVDKLVDLGYDNLYKEKDKVGYPATKARKRELTSKLVEDINNKSLITRFKPQIKELMEYQWVNNYPEPTGATHGDTVTPLQLWELIKDDIGIKAEMHAYVGGRRVF</sequence>
<protein>
    <recommendedName>
        <fullName evidence="2">Terminase large subunit gp17-like C-terminal domain-containing protein</fullName>
    </recommendedName>
</protein>
<comment type="caution">
    <text evidence="1">The sequence shown here is derived from an EMBL/GenBank/DDBJ whole genome shotgun (WGS) entry which is preliminary data.</text>
</comment>
<evidence type="ECO:0000313" key="1">
    <source>
        <dbReference type="EMBL" id="KKK99309.1"/>
    </source>
</evidence>